<protein>
    <submittedName>
        <fullName evidence="2">Uncharacterized protein</fullName>
    </submittedName>
</protein>
<reference evidence="2 4" key="1">
    <citation type="journal article" date="2013" name="Curr. Biol.">
        <title>Shared signatures of parasitism and phylogenomics unite Cryptomycota and microsporidia.</title>
        <authorList>
            <person name="James T.Y."/>
            <person name="Pelin A."/>
            <person name="Bonen L."/>
            <person name="Ahrendt S."/>
            <person name="Sain D."/>
            <person name="Corradi N."/>
            <person name="Stajich J.E."/>
        </authorList>
    </citation>
    <scope>NUCLEOTIDE SEQUENCE [LARGE SCALE GENOMIC DNA]</scope>
    <source>
        <strain evidence="2">CSF55</strain>
        <strain evidence="2">CSF55</strain>
    </source>
</reference>
<keyword evidence="4" id="KW-1185">Reference proteome</keyword>
<reference evidence="3" key="3">
    <citation type="submission" date="2018-08" db="EMBL/GenBank/DDBJ databases">
        <title>Leveraging single-cell genomics to expand the Fungal Tree of Life.</title>
        <authorList>
            <consortium name="DOE Joint Genome Institute"/>
            <person name="Ahrendt S.R."/>
            <person name="Quandt C.A."/>
            <person name="Ciobanu D."/>
            <person name="Clum A."/>
            <person name="Salamov A."/>
            <person name="Andreopoulos B."/>
            <person name="Cheng J.-F."/>
            <person name="Woyke T."/>
            <person name="Pelin A."/>
            <person name="Henrissat B."/>
            <person name="Reynolds N."/>
            <person name="Benny G.L."/>
            <person name="Smith M.E."/>
            <person name="James T.Y."/>
            <person name="Grigoriev I.V."/>
        </authorList>
    </citation>
    <scope>NUCLEOTIDE SEQUENCE</scope>
    <source>
        <strain evidence="3">CSF55</strain>
    </source>
</reference>
<accession>A0A075AZI1</accession>
<feature type="transmembrane region" description="Helical" evidence="1">
    <location>
        <begin position="112"/>
        <end position="130"/>
    </location>
</feature>
<sequence>MVKPTFTQGCFYLINSCVLSALPLCKRDLFTEIKGFTFAENQLVLGIPLLLMALAMPVAIGEQLKANKSSDTAELPIYEKMALAYSVFFNNVMFLGVFLFVTGGLFSKAGEQAEIVLSIIIPVLTMIYLTSPARQ</sequence>
<evidence type="ECO:0000313" key="5">
    <source>
        <dbReference type="Proteomes" id="UP000281549"/>
    </source>
</evidence>
<keyword evidence="1" id="KW-0812">Transmembrane</keyword>
<evidence type="ECO:0000256" key="1">
    <source>
        <dbReference type="SAM" id="Phobius"/>
    </source>
</evidence>
<keyword evidence="1" id="KW-1133">Transmembrane helix</keyword>
<name>A0A075AZI1_ROZAC</name>
<organism evidence="2 4">
    <name type="scientific">Rozella allomycis (strain CSF55)</name>
    <dbReference type="NCBI Taxonomy" id="988480"/>
    <lineage>
        <taxon>Eukaryota</taxon>
        <taxon>Fungi</taxon>
        <taxon>Fungi incertae sedis</taxon>
        <taxon>Cryptomycota</taxon>
        <taxon>Cryptomycota incertae sedis</taxon>
        <taxon>Rozella</taxon>
    </lineage>
</organism>
<proteinExistence type="predicted"/>
<dbReference type="AlphaFoldDB" id="A0A075AZI1"/>
<dbReference type="Proteomes" id="UP000281549">
    <property type="component" value="Unassembled WGS sequence"/>
</dbReference>
<evidence type="ECO:0000313" key="3">
    <source>
        <dbReference type="EMBL" id="RKP19385.1"/>
    </source>
</evidence>
<evidence type="ECO:0000313" key="4">
    <source>
        <dbReference type="Proteomes" id="UP000030755"/>
    </source>
</evidence>
<dbReference type="EMBL" id="ML005232">
    <property type="protein sequence ID" value="RKP19385.1"/>
    <property type="molecule type" value="Genomic_DNA"/>
</dbReference>
<feature type="transmembrane region" description="Helical" evidence="1">
    <location>
        <begin position="43"/>
        <end position="61"/>
    </location>
</feature>
<dbReference type="EMBL" id="KE560790">
    <property type="protein sequence ID" value="EPZ35652.1"/>
    <property type="molecule type" value="Genomic_DNA"/>
</dbReference>
<dbReference type="Proteomes" id="UP000030755">
    <property type="component" value="Unassembled WGS sequence"/>
</dbReference>
<evidence type="ECO:0000313" key="2">
    <source>
        <dbReference type="EMBL" id="EPZ35652.1"/>
    </source>
</evidence>
<keyword evidence="1" id="KW-0472">Membrane</keyword>
<dbReference type="HOGENOM" id="CLU_1886923_0_0_1"/>
<reference evidence="5" key="2">
    <citation type="journal article" date="2018" name="Nat. Microbiol.">
        <title>Leveraging single-cell genomics to expand the fungal tree of life.</title>
        <authorList>
            <person name="Ahrendt S.R."/>
            <person name="Quandt C.A."/>
            <person name="Ciobanu D."/>
            <person name="Clum A."/>
            <person name="Salamov A."/>
            <person name="Andreopoulos B."/>
            <person name="Cheng J.F."/>
            <person name="Woyke T."/>
            <person name="Pelin A."/>
            <person name="Henrissat B."/>
            <person name="Reynolds N.K."/>
            <person name="Benny G.L."/>
            <person name="Smith M.E."/>
            <person name="James T.Y."/>
            <person name="Grigoriev I.V."/>
        </authorList>
    </citation>
    <scope>NUCLEOTIDE SEQUENCE [LARGE SCALE GENOMIC DNA]</scope>
    <source>
        <strain evidence="5">CSF55</strain>
    </source>
</reference>
<feature type="transmembrane region" description="Helical" evidence="1">
    <location>
        <begin position="82"/>
        <end position="106"/>
    </location>
</feature>
<gene>
    <name evidence="2" type="ORF">O9G_002660</name>
    <name evidence="3" type="ORF">ROZALSC1DRAFT_29005</name>
</gene>